<proteinExistence type="predicted"/>
<feature type="non-terminal residue" evidence="3">
    <location>
        <position position="97"/>
    </location>
</feature>
<dbReference type="Pfam" id="PF06337">
    <property type="entry name" value="DUSP"/>
    <property type="match status" value="1"/>
</dbReference>
<dbReference type="GO" id="GO:0004843">
    <property type="term" value="F:cysteine-type deubiquitinase activity"/>
    <property type="evidence" value="ECO:0007669"/>
    <property type="project" value="InterPro"/>
</dbReference>
<organism evidence="3">
    <name type="scientific">Arion vulgaris</name>
    <dbReference type="NCBI Taxonomy" id="1028688"/>
    <lineage>
        <taxon>Eukaryota</taxon>
        <taxon>Metazoa</taxon>
        <taxon>Spiralia</taxon>
        <taxon>Lophotrochozoa</taxon>
        <taxon>Mollusca</taxon>
        <taxon>Gastropoda</taxon>
        <taxon>Heterobranchia</taxon>
        <taxon>Euthyneura</taxon>
        <taxon>Panpulmonata</taxon>
        <taxon>Eupulmonata</taxon>
        <taxon>Stylommatophora</taxon>
        <taxon>Helicina</taxon>
        <taxon>Arionoidea</taxon>
        <taxon>Arionidae</taxon>
        <taxon>Arion</taxon>
    </lineage>
</organism>
<dbReference type="SUPFAM" id="SSF143791">
    <property type="entry name" value="DUSP-like"/>
    <property type="match status" value="1"/>
</dbReference>
<feature type="non-terminal residue" evidence="3">
    <location>
        <position position="1"/>
    </location>
</feature>
<feature type="domain" description="DUSP" evidence="2">
    <location>
        <begin position="1"/>
        <end position="58"/>
    </location>
</feature>
<feature type="region of interest" description="Disordered" evidence="1">
    <location>
        <begin position="1"/>
        <end position="29"/>
    </location>
</feature>
<reference evidence="3" key="1">
    <citation type="submission" date="2014-12" db="EMBL/GenBank/DDBJ databases">
        <title>Insight into the proteome of Arion vulgaris.</title>
        <authorList>
            <person name="Aradska J."/>
            <person name="Bulat T."/>
            <person name="Smidak R."/>
            <person name="Sarate P."/>
            <person name="Gangsoo J."/>
            <person name="Sialana F."/>
            <person name="Bilban M."/>
            <person name="Lubec G."/>
        </authorList>
    </citation>
    <scope>NUCLEOTIDE SEQUENCE</scope>
    <source>
        <tissue evidence="3">Skin</tissue>
    </source>
</reference>
<dbReference type="AlphaFoldDB" id="A0A0B6YJS9"/>
<feature type="compositionally biased region" description="Low complexity" evidence="1">
    <location>
        <begin position="80"/>
        <end position="97"/>
    </location>
</feature>
<feature type="compositionally biased region" description="Polar residues" evidence="1">
    <location>
        <begin position="64"/>
        <end position="77"/>
    </location>
</feature>
<dbReference type="PROSITE" id="PS51283">
    <property type="entry name" value="DUSP"/>
    <property type="match status" value="1"/>
</dbReference>
<dbReference type="EMBL" id="HACG01009201">
    <property type="protein sequence ID" value="CEK56066.1"/>
    <property type="molecule type" value="Transcribed_RNA"/>
</dbReference>
<evidence type="ECO:0000313" key="3">
    <source>
        <dbReference type="EMBL" id="CEK56066.1"/>
    </source>
</evidence>
<gene>
    <name evidence="3" type="primary">ORF26695</name>
</gene>
<evidence type="ECO:0000256" key="1">
    <source>
        <dbReference type="SAM" id="MobiDB-lite"/>
    </source>
</evidence>
<name>A0A0B6YJS9_9EUPU</name>
<dbReference type="InterPro" id="IPR006615">
    <property type="entry name" value="Pept_C19_DUSP"/>
</dbReference>
<accession>A0A0B6YJS9</accession>
<evidence type="ECO:0000259" key="2">
    <source>
        <dbReference type="PROSITE" id="PS51283"/>
    </source>
</evidence>
<dbReference type="Gene3D" id="3.30.2230.10">
    <property type="entry name" value="DUSP-like"/>
    <property type="match status" value="1"/>
</dbReference>
<sequence>EKTDIPPGPIENNRIAVYKNGQPTLRQTSDYGQLSKDMWLFLHRIYSGGPELVIRQSAGASVKPMSSSPTPQQNQAMKGSVSVTTSSSLSSSPSASA</sequence>
<feature type="region of interest" description="Disordered" evidence="1">
    <location>
        <begin position="58"/>
        <end position="97"/>
    </location>
</feature>
<dbReference type="InterPro" id="IPR035927">
    <property type="entry name" value="DUSP-like_sf"/>
</dbReference>
<protein>
    <recommendedName>
        <fullName evidence="2">DUSP domain-containing protein</fullName>
    </recommendedName>
</protein>